<feature type="compositionally biased region" description="Basic residues" evidence="1">
    <location>
        <begin position="72"/>
        <end position="84"/>
    </location>
</feature>
<protein>
    <submittedName>
        <fullName evidence="2">Fluoride ion transporter CrcB</fullName>
    </submittedName>
</protein>
<reference evidence="2" key="1">
    <citation type="submission" date="2020-02" db="EMBL/GenBank/DDBJ databases">
        <authorList>
            <person name="Meier V. D."/>
        </authorList>
    </citation>
    <scope>NUCLEOTIDE SEQUENCE</scope>
    <source>
        <strain evidence="2">AVDCRST_MAG59</strain>
    </source>
</reference>
<name>A0A6J4VCM9_9BACT</name>
<feature type="non-terminal residue" evidence="2">
    <location>
        <position position="1"/>
    </location>
</feature>
<feature type="non-terminal residue" evidence="2">
    <location>
        <position position="124"/>
    </location>
</feature>
<sequence length="124" mass="13966">DGRRLGRARGGAGVGCPLRRLADRRPPRRRLRAADVRRQRHRLVRHRPRHGAAAGAGGGPRLAVLPRDRVPRRLHHLQHLRLRRPPPDPRGPPGPGGPVRRRHDCGRVAGVRRWRRAWPSAGPL</sequence>
<feature type="compositionally biased region" description="Basic residues" evidence="1">
    <location>
        <begin position="38"/>
        <end position="50"/>
    </location>
</feature>
<accession>A0A6J4VCM9</accession>
<evidence type="ECO:0000313" key="2">
    <source>
        <dbReference type="EMBL" id="CAA9575291.1"/>
    </source>
</evidence>
<proteinExistence type="predicted"/>
<gene>
    <name evidence="2" type="ORF">AVDCRST_MAG59-4046</name>
</gene>
<organism evidence="2">
    <name type="scientific">uncultured Thermomicrobiales bacterium</name>
    <dbReference type="NCBI Taxonomy" id="1645740"/>
    <lineage>
        <taxon>Bacteria</taxon>
        <taxon>Pseudomonadati</taxon>
        <taxon>Thermomicrobiota</taxon>
        <taxon>Thermomicrobia</taxon>
        <taxon>Thermomicrobiales</taxon>
        <taxon>environmental samples</taxon>
    </lineage>
</organism>
<dbReference type="EMBL" id="CADCWF010000296">
    <property type="protein sequence ID" value="CAA9575291.1"/>
    <property type="molecule type" value="Genomic_DNA"/>
</dbReference>
<feature type="region of interest" description="Disordered" evidence="1">
    <location>
        <begin position="1"/>
        <end position="106"/>
    </location>
</feature>
<dbReference type="AlphaFoldDB" id="A0A6J4VCM9"/>
<evidence type="ECO:0000256" key="1">
    <source>
        <dbReference type="SAM" id="MobiDB-lite"/>
    </source>
</evidence>